<dbReference type="OrthoDB" id="295274at2759"/>
<sequence>MELSPRHEQPVLPAGGSAPPAQYNPSWDAPGNTLTSLLPMGKPPRAGAESDQPLAQQGKRPLGSTAADAMESKRLKRLEKNRESARECRRRKKEHKEKLEAHLASLEEENLNLRLQLRVGDEAEDAENAEILEIKKGLHDQVARGVGEGQILQTMDLLTERFADYGSAHTSAADFHLAQLSRLLLPTLTTRVCMHAVLQAGGSGAGAKTERVAGTVTPGAPPAASADGRSENAKGGFASGLSASSSSSGDAPGGDSLLASVPEDVGEGARQETAAAAAAAAAGLGGSASATVDMWTSLVALLEATPEQQAVMHNQAGAIADLARDLEGTEEIVERLRLFLADRNQTLDGEMAAIQSAKFVLWVSKNKACVHMLNQLWDKLHGVDQSPAA</sequence>
<evidence type="ECO:0000256" key="1">
    <source>
        <dbReference type="SAM" id="MobiDB-lite"/>
    </source>
</evidence>
<dbReference type="Gene3D" id="1.20.5.170">
    <property type="match status" value="1"/>
</dbReference>
<dbReference type="SMART" id="SM00338">
    <property type="entry name" value="BRLZ"/>
    <property type="match status" value="1"/>
</dbReference>
<feature type="domain" description="BZIP" evidence="2">
    <location>
        <begin position="71"/>
        <end position="117"/>
    </location>
</feature>
<dbReference type="GO" id="GO:0003700">
    <property type="term" value="F:DNA-binding transcription factor activity"/>
    <property type="evidence" value="ECO:0007669"/>
    <property type="project" value="InterPro"/>
</dbReference>
<dbReference type="CDD" id="cd14690">
    <property type="entry name" value="bZIP_CREB1"/>
    <property type="match status" value="1"/>
</dbReference>
<dbReference type="SUPFAM" id="SSF57959">
    <property type="entry name" value="Leucine zipper domain"/>
    <property type="match status" value="1"/>
</dbReference>
<evidence type="ECO:0000313" key="3">
    <source>
        <dbReference type="EMBL" id="CBJ27315.1"/>
    </source>
</evidence>
<dbReference type="eggNOG" id="ENOG502RR9D">
    <property type="taxonomic scope" value="Eukaryota"/>
</dbReference>
<feature type="compositionally biased region" description="Basic and acidic residues" evidence="1">
    <location>
        <begin position="70"/>
        <end position="87"/>
    </location>
</feature>
<dbReference type="STRING" id="2880.D7G5J2"/>
<keyword evidence="4" id="KW-1185">Reference proteome</keyword>
<gene>
    <name evidence="3" type="ORF">Esi_0065_0095</name>
</gene>
<feature type="compositionally biased region" description="Low complexity" evidence="1">
    <location>
        <begin position="235"/>
        <end position="258"/>
    </location>
</feature>
<accession>D7G5J2</accession>
<dbReference type="EMBL" id="FN648874">
    <property type="protein sequence ID" value="CBJ27315.1"/>
    <property type="molecule type" value="Genomic_DNA"/>
</dbReference>
<dbReference type="PROSITE" id="PS50217">
    <property type="entry name" value="BZIP"/>
    <property type="match status" value="1"/>
</dbReference>
<dbReference type="EMBL" id="FN649746">
    <property type="protein sequence ID" value="CBJ27315.1"/>
    <property type="molecule type" value="Genomic_DNA"/>
</dbReference>
<evidence type="ECO:0000313" key="4">
    <source>
        <dbReference type="Proteomes" id="UP000002630"/>
    </source>
</evidence>
<feature type="compositionally biased region" description="Low complexity" evidence="1">
    <location>
        <begin position="212"/>
        <end position="224"/>
    </location>
</feature>
<dbReference type="AlphaFoldDB" id="D7G5J2"/>
<protein>
    <recommendedName>
        <fullName evidence="2">BZIP domain-containing protein</fullName>
    </recommendedName>
</protein>
<name>D7G5J2_ECTSI</name>
<proteinExistence type="predicted"/>
<reference evidence="3 4" key="1">
    <citation type="journal article" date="2010" name="Nature">
        <title>The Ectocarpus genome and the independent evolution of multicellularity in brown algae.</title>
        <authorList>
            <person name="Cock J.M."/>
            <person name="Sterck L."/>
            <person name="Rouze P."/>
            <person name="Scornet D."/>
            <person name="Allen A.E."/>
            <person name="Amoutzias G."/>
            <person name="Anthouard V."/>
            <person name="Artiguenave F."/>
            <person name="Aury J.M."/>
            <person name="Badger J.H."/>
            <person name="Beszteri B."/>
            <person name="Billiau K."/>
            <person name="Bonnet E."/>
            <person name="Bothwell J.H."/>
            <person name="Bowler C."/>
            <person name="Boyen C."/>
            <person name="Brownlee C."/>
            <person name="Carrano C.J."/>
            <person name="Charrier B."/>
            <person name="Cho G.Y."/>
            <person name="Coelho S.M."/>
            <person name="Collen J."/>
            <person name="Corre E."/>
            <person name="Da Silva C."/>
            <person name="Delage L."/>
            <person name="Delaroque N."/>
            <person name="Dittami S.M."/>
            <person name="Doulbeau S."/>
            <person name="Elias M."/>
            <person name="Farnham G."/>
            <person name="Gachon C.M."/>
            <person name="Gschloessl B."/>
            <person name="Heesch S."/>
            <person name="Jabbari K."/>
            <person name="Jubin C."/>
            <person name="Kawai H."/>
            <person name="Kimura K."/>
            <person name="Kloareg B."/>
            <person name="Kupper F.C."/>
            <person name="Lang D."/>
            <person name="Le Bail A."/>
            <person name="Leblanc C."/>
            <person name="Lerouge P."/>
            <person name="Lohr M."/>
            <person name="Lopez P.J."/>
            <person name="Martens C."/>
            <person name="Maumus F."/>
            <person name="Michel G."/>
            <person name="Miranda-Saavedra D."/>
            <person name="Morales J."/>
            <person name="Moreau H."/>
            <person name="Motomura T."/>
            <person name="Nagasato C."/>
            <person name="Napoli C.A."/>
            <person name="Nelson D.R."/>
            <person name="Nyvall-Collen P."/>
            <person name="Peters A.F."/>
            <person name="Pommier C."/>
            <person name="Potin P."/>
            <person name="Poulain J."/>
            <person name="Quesneville H."/>
            <person name="Read B."/>
            <person name="Rensing S.A."/>
            <person name="Ritter A."/>
            <person name="Rousvoal S."/>
            <person name="Samanta M."/>
            <person name="Samson G."/>
            <person name="Schroeder D.C."/>
            <person name="Segurens B."/>
            <person name="Strittmatter M."/>
            <person name="Tonon T."/>
            <person name="Tregear J.W."/>
            <person name="Valentin K."/>
            <person name="von Dassow P."/>
            <person name="Yamagishi T."/>
            <person name="Van de Peer Y."/>
            <person name="Wincker P."/>
        </authorList>
    </citation>
    <scope>NUCLEOTIDE SEQUENCE [LARGE SCALE GENOMIC DNA]</scope>
    <source>
        <strain evidence="4">Ec32 / CCAP1310/4</strain>
    </source>
</reference>
<dbReference type="InterPro" id="IPR046347">
    <property type="entry name" value="bZIP_sf"/>
</dbReference>
<dbReference type="Pfam" id="PF00170">
    <property type="entry name" value="bZIP_1"/>
    <property type="match status" value="1"/>
</dbReference>
<dbReference type="InParanoid" id="D7G5J2"/>
<evidence type="ECO:0000259" key="2">
    <source>
        <dbReference type="PROSITE" id="PS50217"/>
    </source>
</evidence>
<dbReference type="InterPro" id="IPR004827">
    <property type="entry name" value="bZIP"/>
</dbReference>
<dbReference type="PROSITE" id="PS00036">
    <property type="entry name" value="BZIP_BASIC"/>
    <property type="match status" value="1"/>
</dbReference>
<organism evidence="3 4">
    <name type="scientific">Ectocarpus siliculosus</name>
    <name type="common">Brown alga</name>
    <name type="synonym">Conferva siliculosa</name>
    <dbReference type="NCBI Taxonomy" id="2880"/>
    <lineage>
        <taxon>Eukaryota</taxon>
        <taxon>Sar</taxon>
        <taxon>Stramenopiles</taxon>
        <taxon>Ochrophyta</taxon>
        <taxon>PX clade</taxon>
        <taxon>Phaeophyceae</taxon>
        <taxon>Ectocarpales</taxon>
        <taxon>Ectocarpaceae</taxon>
        <taxon>Ectocarpus</taxon>
    </lineage>
</organism>
<dbReference type="OMA" id="NIRPEMY"/>
<dbReference type="Proteomes" id="UP000002630">
    <property type="component" value="Linkage Group LG21"/>
</dbReference>
<feature type="region of interest" description="Disordered" evidence="1">
    <location>
        <begin position="1"/>
        <end position="96"/>
    </location>
</feature>
<feature type="region of interest" description="Disordered" evidence="1">
    <location>
        <begin position="207"/>
        <end position="270"/>
    </location>
</feature>